<evidence type="ECO:0000256" key="1">
    <source>
        <dbReference type="ARBA" id="ARBA00006484"/>
    </source>
</evidence>
<comment type="caution">
    <text evidence="3">The sequence shown here is derived from an EMBL/GenBank/DDBJ whole genome shotgun (WGS) entry which is preliminary data.</text>
</comment>
<name>A0A7W6J752_9HYPH</name>
<dbReference type="RefSeq" id="WP_210296996.1">
    <property type="nucleotide sequence ID" value="NZ_JACIEZ010000007.1"/>
</dbReference>
<evidence type="ECO:0000256" key="2">
    <source>
        <dbReference type="ARBA" id="ARBA00023002"/>
    </source>
</evidence>
<dbReference type="PRINTS" id="PR00080">
    <property type="entry name" value="SDRFAMILY"/>
</dbReference>
<dbReference type="EMBL" id="JACIEZ010000007">
    <property type="protein sequence ID" value="MBB4066045.1"/>
    <property type="molecule type" value="Genomic_DNA"/>
</dbReference>
<protein>
    <submittedName>
        <fullName evidence="3">NAD(P)-dependent dehydrogenase (Short-subunit alcohol dehydrogenase family)</fullName>
    </submittedName>
</protein>
<dbReference type="InterPro" id="IPR002347">
    <property type="entry name" value="SDR_fam"/>
</dbReference>
<dbReference type="PANTHER" id="PTHR43669:SF3">
    <property type="entry name" value="ALCOHOL DEHYDROGENASE, PUTATIVE (AFU_ORTHOLOGUE AFUA_3G03445)-RELATED"/>
    <property type="match status" value="1"/>
</dbReference>
<dbReference type="CDD" id="cd05233">
    <property type="entry name" value="SDR_c"/>
    <property type="match status" value="1"/>
</dbReference>
<evidence type="ECO:0000313" key="3">
    <source>
        <dbReference type="EMBL" id="MBB4066045.1"/>
    </source>
</evidence>
<dbReference type="FunFam" id="3.40.50.720:FF:000084">
    <property type="entry name" value="Short-chain dehydrogenase reductase"/>
    <property type="match status" value="1"/>
</dbReference>
<evidence type="ECO:0000313" key="4">
    <source>
        <dbReference type="Proteomes" id="UP000528286"/>
    </source>
</evidence>
<keyword evidence="4" id="KW-1185">Reference proteome</keyword>
<dbReference type="AlphaFoldDB" id="A0A7W6J752"/>
<dbReference type="PROSITE" id="PS51257">
    <property type="entry name" value="PROKAR_LIPOPROTEIN"/>
    <property type="match status" value="1"/>
</dbReference>
<proteinExistence type="inferred from homology"/>
<dbReference type="Pfam" id="PF13561">
    <property type="entry name" value="adh_short_C2"/>
    <property type="match status" value="1"/>
</dbReference>
<accession>A0A7W6J752</accession>
<sequence>MMNRVAVVTGAAGGMGRAIVLQLAGQGCDIVAIDISGTGLAALEKALSALPVSPAFLPLVCDLTDPAAIAGAFERIDETFGGLDILVNNAGTCFMSDFPGIPAEEFEKQMAVNFGSAFHCSQQAVRRMLTRKGVKKIVNISSNGAYNFDVFDPPHYRASKAAMDTLTKDLARRYAREKIAVNSIAPAMTETPLFDVLTVDVLEKAIAAMPHGHAMRPEEVAAWVGFLVSPAGDIASGNVIILNQGRDVR</sequence>
<dbReference type="PANTHER" id="PTHR43669">
    <property type="entry name" value="5-KETO-D-GLUCONATE 5-REDUCTASE"/>
    <property type="match status" value="1"/>
</dbReference>
<dbReference type="GO" id="GO:0016491">
    <property type="term" value="F:oxidoreductase activity"/>
    <property type="evidence" value="ECO:0007669"/>
    <property type="project" value="UniProtKB-KW"/>
</dbReference>
<comment type="similarity">
    <text evidence="1">Belongs to the short-chain dehydrogenases/reductases (SDR) family.</text>
</comment>
<keyword evidence="2" id="KW-0560">Oxidoreductase</keyword>
<organism evidence="3 4">
    <name type="scientific">Gellertiella hungarica</name>
    <dbReference type="NCBI Taxonomy" id="1572859"/>
    <lineage>
        <taxon>Bacteria</taxon>
        <taxon>Pseudomonadati</taxon>
        <taxon>Pseudomonadota</taxon>
        <taxon>Alphaproteobacteria</taxon>
        <taxon>Hyphomicrobiales</taxon>
        <taxon>Rhizobiaceae</taxon>
        <taxon>Gellertiella</taxon>
    </lineage>
</organism>
<gene>
    <name evidence="3" type="ORF">GGR23_003258</name>
</gene>
<reference evidence="3 4" key="1">
    <citation type="submission" date="2020-08" db="EMBL/GenBank/DDBJ databases">
        <title>Genomic Encyclopedia of Type Strains, Phase IV (KMG-IV): sequencing the most valuable type-strain genomes for metagenomic binning, comparative biology and taxonomic classification.</title>
        <authorList>
            <person name="Goeker M."/>
        </authorList>
    </citation>
    <scope>NUCLEOTIDE SEQUENCE [LARGE SCALE GENOMIC DNA]</scope>
    <source>
        <strain evidence="3 4">DSM 29853</strain>
    </source>
</reference>
<dbReference type="Proteomes" id="UP000528286">
    <property type="component" value="Unassembled WGS sequence"/>
</dbReference>
<dbReference type="PRINTS" id="PR00081">
    <property type="entry name" value="GDHRDH"/>
</dbReference>
<dbReference type="Gene3D" id="3.40.50.720">
    <property type="entry name" value="NAD(P)-binding Rossmann-like Domain"/>
    <property type="match status" value="1"/>
</dbReference>
<dbReference type="SUPFAM" id="SSF51735">
    <property type="entry name" value="NAD(P)-binding Rossmann-fold domains"/>
    <property type="match status" value="1"/>
</dbReference>
<dbReference type="InterPro" id="IPR036291">
    <property type="entry name" value="NAD(P)-bd_dom_sf"/>
</dbReference>